<keyword evidence="4" id="KW-0378">Hydrolase</keyword>
<evidence type="ECO:0000256" key="1">
    <source>
        <dbReference type="SAM" id="MobiDB-lite"/>
    </source>
</evidence>
<dbReference type="AlphaFoldDB" id="A0A3G6RTA5"/>
<evidence type="ECO:0000313" key="4">
    <source>
        <dbReference type="EMBL" id="PNW15089.1"/>
    </source>
</evidence>
<evidence type="ECO:0000313" key="5">
    <source>
        <dbReference type="Proteomes" id="UP000236262"/>
    </source>
</evidence>
<feature type="signal peptide" evidence="2">
    <location>
        <begin position="1"/>
        <end position="23"/>
    </location>
</feature>
<dbReference type="EMBL" id="CP033924">
    <property type="protein sequence ID" value="AZA81237.1"/>
    <property type="molecule type" value="Genomic_DNA"/>
</dbReference>
<evidence type="ECO:0000313" key="6">
    <source>
        <dbReference type="Proteomes" id="UP000279972"/>
    </source>
</evidence>
<dbReference type="EMBL" id="PPEH01000001">
    <property type="protein sequence ID" value="PNW15089.1"/>
    <property type="molecule type" value="Genomic_DNA"/>
</dbReference>
<feature type="region of interest" description="Disordered" evidence="1">
    <location>
        <begin position="28"/>
        <end position="51"/>
    </location>
</feature>
<proteinExistence type="predicted"/>
<keyword evidence="6" id="KW-1185">Reference proteome</keyword>
<dbReference type="Proteomes" id="UP000279972">
    <property type="component" value="Chromosome"/>
</dbReference>
<keyword evidence="4" id="KW-0645">Protease</keyword>
<dbReference type="RefSeq" id="WP_103288602.1">
    <property type="nucleotide sequence ID" value="NZ_CP033924.1"/>
</dbReference>
<reference evidence="3 6" key="2">
    <citation type="submission" date="2018-11" db="EMBL/GenBank/DDBJ databases">
        <title>Proposal to divide the Flavobacteriaceae and reorganize its genera based on Amino Acid Identity values calculated from whole genome sequences.</title>
        <authorList>
            <person name="Nicholson A.C."/>
            <person name="Gulvik C.A."/>
            <person name="Whitney A.M."/>
            <person name="Humrighouse B.W."/>
            <person name="Bell M."/>
            <person name="Holmes B."/>
            <person name="Steigerwalt A.G."/>
            <person name="Villarma A."/>
            <person name="Sheth M."/>
            <person name="Batra D."/>
            <person name="Pryor J."/>
            <person name="Bernardet J.-F."/>
            <person name="Hugo C."/>
            <person name="Kampfer P."/>
            <person name="Newman J."/>
            <person name="McQuiston J.R."/>
        </authorList>
    </citation>
    <scope>NUCLEOTIDE SEQUENCE [LARGE SCALE GENOMIC DNA]</scope>
    <source>
        <strain evidence="3 6">KC_1864</strain>
    </source>
</reference>
<keyword evidence="4" id="KW-0482">Metalloprotease</keyword>
<feature type="chain" id="PRO_5043343918" evidence="2">
    <location>
        <begin position="24"/>
        <end position="296"/>
    </location>
</feature>
<accession>A0A3G6RTA5</accession>
<evidence type="ECO:0000256" key="2">
    <source>
        <dbReference type="SAM" id="SignalP"/>
    </source>
</evidence>
<protein>
    <submittedName>
        <fullName evidence="4">Metalloprotease</fullName>
    </submittedName>
</protein>
<dbReference type="PROSITE" id="PS51257">
    <property type="entry name" value="PROKAR_LIPOPROTEIN"/>
    <property type="match status" value="1"/>
</dbReference>
<dbReference type="OrthoDB" id="9152336at2"/>
<organism evidence="4 5">
    <name type="scientific">Chryseobacterium lactis</name>
    <dbReference type="NCBI Taxonomy" id="1241981"/>
    <lineage>
        <taxon>Bacteria</taxon>
        <taxon>Pseudomonadati</taxon>
        <taxon>Bacteroidota</taxon>
        <taxon>Flavobacteriia</taxon>
        <taxon>Flavobacteriales</taxon>
        <taxon>Weeksellaceae</taxon>
        <taxon>Chryseobacterium group</taxon>
        <taxon>Chryseobacterium</taxon>
    </lineage>
</organism>
<dbReference type="Proteomes" id="UP000236262">
    <property type="component" value="Unassembled WGS sequence"/>
</dbReference>
<gene>
    <name evidence="4" type="ORF">C1637_01290</name>
    <name evidence="3" type="ORF">EG342_04675</name>
</gene>
<name>A0A3G6RTA5_CHRLC</name>
<keyword evidence="2" id="KW-0732">Signal</keyword>
<dbReference type="KEGG" id="clac:EG342_04675"/>
<sequence length="296" mass="33061">MKKILNPCFLAGIIAVFSLTACRDDKMEETTPDQVQTANAKPEQPNPSEKSCSYVDSNWSWSAVLINTLPTTTDTNFMNSQMVNIAKMWGKSTPTLLFVNDPVSPGSTYNAASYKTGYRIYYGYAIYNDAKAKGGDIVNAMILAHEYGHQLQYAYNLPTVKENTGRSIDLEADGFAGYYLRRPNGYNKTDFSQIAAAYEFAQSIGDYQTTNPGHHGTPAQRRSAVRLGFLIGQYDVTAKDFDTTFFAYYNGVLDGSLKMVDNTIRPEIKAYLDQYVDELKKIQSGEISAEEFKNLK</sequence>
<reference evidence="4 5" key="1">
    <citation type="submission" date="2018-01" db="EMBL/GenBank/DDBJ databases">
        <title>Draft genome sequences of Chryseobacterium lactis NCTC11390, Chryseobacterium oncorhynchi 701B-08, and Chryseobacterium viscerum 687B-08.</title>
        <authorList>
            <person name="Jeong J.-J."/>
            <person name="Lee Y.J."/>
            <person name="Park B."/>
            <person name="Choi I.-G."/>
            <person name="Kim K.D."/>
        </authorList>
    </citation>
    <scope>NUCLEOTIDE SEQUENCE [LARGE SCALE GENOMIC DNA]</scope>
    <source>
        <strain evidence="4 5">NCTC11390</strain>
    </source>
</reference>
<dbReference type="GO" id="GO:0008237">
    <property type="term" value="F:metallopeptidase activity"/>
    <property type="evidence" value="ECO:0007669"/>
    <property type="project" value="UniProtKB-KW"/>
</dbReference>
<evidence type="ECO:0000313" key="3">
    <source>
        <dbReference type="EMBL" id="AZA81237.1"/>
    </source>
</evidence>